<feature type="region of interest" description="Disordered" evidence="1">
    <location>
        <begin position="523"/>
        <end position="665"/>
    </location>
</feature>
<feature type="region of interest" description="Disordered" evidence="1">
    <location>
        <begin position="371"/>
        <end position="501"/>
    </location>
</feature>
<dbReference type="EMBL" id="CP076134">
    <property type="protein sequence ID" value="QWG14283.1"/>
    <property type="molecule type" value="Genomic_DNA"/>
</dbReference>
<feature type="domain" description="Helicase HerA central" evidence="2">
    <location>
        <begin position="2"/>
        <end position="55"/>
    </location>
</feature>
<proteinExistence type="predicted"/>
<dbReference type="InterPro" id="IPR002789">
    <property type="entry name" value="HerA_central"/>
</dbReference>
<dbReference type="Gene3D" id="3.40.50.300">
    <property type="entry name" value="P-loop containing nucleotide triphosphate hydrolases"/>
    <property type="match status" value="2"/>
</dbReference>
<dbReference type="SUPFAM" id="SSF52540">
    <property type="entry name" value="P-loop containing nucleoside triphosphate hydrolases"/>
    <property type="match status" value="1"/>
</dbReference>
<dbReference type="Proteomes" id="UP000680839">
    <property type="component" value="Chromosome"/>
</dbReference>
<feature type="compositionally biased region" description="Polar residues" evidence="1">
    <location>
        <begin position="490"/>
        <end position="501"/>
    </location>
</feature>
<accession>A0A975NFQ1</accession>
<feature type="region of interest" description="Disordered" evidence="1">
    <location>
        <begin position="778"/>
        <end position="805"/>
    </location>
</feature>
<dbReference type="AlphaFoldDB" id="A0A975NFQ1"/>
<evidence type="ECO:0000313" key="4">
    <source>
        <dbReference type="Proteomes" id="UP000680839"/>
    </source>
</evidence>
<feature type="compositionally biased region" description="Basic residues" evidence="1">
    <location>
        <begin position="789"/>
        <end position="805"/>
    </location>
</feature>
<evidence type="ECO:0000259" key="2">
    <source>
        <dbReference type="Pfam" id="PF01935"/>
    </source>
</evidence>
<dbReference type="Pfam" id="PF01935">
    <property type="entry name" value="DUF87"/>
    <property type="match status" value="1"/>
</dbReference>
<protein>
    <submittedName>
        <fullName evidence="3">DUF87 domain-containing protein</fullName>
    </submittedName>
</protein>
<sequence>MPFGLDVRALSGHVGIVGGIGGGKSNAMRHIGWQHMETDGALIQIDPHGTHEDSLHRTTIRRAVDTGLYKRQRVCIIDANSEWCTGLRLLAGTPVPSVMADHMIEAFERMQGDETLLEKPTLRRALHGLLAVLSELKLSLAEADLLLDPVDPHGLRAWALDKVRDRYAAKALMRLERLANEPRLMKEFEVETIGTENRLAPLLSSPAMRAIVGCQMLDMVDVLDAGAKVFINTGGHDAASEAAGDLLGKLVLRAVLFAAKRRRTATPALVIADECARYVSQDCERALAELRKYRVGLILGFQTFAMLGKPGDPVREAIEKIPATRMVFRLNSMEEATALAPEVMELNLEMPVEVLRAPAVVGYEVRRLQSASQGSALTHTRQAATTQTEGTGTTDTIGEATGDSYTYGTNQARSHTRSATNSLGRNYGAQYSQGKSSSQAEMKGESHSETDSRSETVGSNYSRSRSEGESSGEVTSDTHSHSHTRGGGRSNQTSASRGSNFAQGFEVDVDIWRSGEQQYRRAVGWPGDAKSRNVQAGYNESTSQGTAAAENWSESDATSTGRSTQQSWSTSVSEAVGESEARSRGQAVQRGRSRSTADTVGTSETTGISFGTSEQQAEGEADTESYGSSQAWGTHKDRSRSHARSVQKSIGQMKGEAQANGTTLSRGWSETLAPILEVRPTSVHSLPNVTYMAARTLCTLPTGVAVVRTIRGNRVDAAVVLMPERRSPPVTDQQYAADLSLLVPRSEVGLPMRNAERAIEQRQSELIEEAQLCRLPPPEPASAAEFRVPIKKVTKPKSKKGTKDD</sequence>
<feature type="compositionally biased region" description="Polar residues" evidence="1">
    <location>
        <begin position="532"/>
        <end position="573"/>
    </location>
</feature>
<organism evidence="3 4">
    <name type="scientific">Bradyrhizobium sediminis</name>
    <dbReference type="NCBI Taxonomy" id="2840469"/>
    <lineage>
        <taxon>Bacteria</taxon>
        <taxon>Pseudomonadati</taxon>
        <taxon>Pseudomonadota</taxon>
        <taxon>Alphaproteobacteria</taxon>
        <taxon>Hyphomicrobiales</taxon>
        <taxon>Nitrobacteraceae</taxon>
        <taxon>Bradyrhizobium</taxon>
    </lineage>
</organism>
<feature type="compositionally biased region" description="Polar residues" evidence="1">
    <location>
        <begin position="594"/>
        <end position="616"/>
    </location>
</feature>
<evidence type="ECO:0000313" key="3">
    <source>
        <dbReference type="EMBL" id="QWG14283.1"/>
    </source>
</evidence>
<evidence type="ECO:0000256" key="1">
    <source>
        <dbReference type="SAM" id="MobiDB-lite"/>
    </source>
</evidence>
<feature type="compositionally biased region" description="Basic and acidic residues" evidence="1">
    <location>
        <begin position="442"/>
        <end position="454"/>
    </location>
</feature>
<name>A0A975NFQ1_9BRAD</name>
<reference evidence="3" key="1">
    <citation type="submission" date="2021-06" db="EMBL/GenBank/DDBJ databases">
        <title>Bradyrhizobium sp. S2-20-1 Genome sequencing.</title>
        <authorList>
            <person name="Jin L."/>
        </authorList>
    </citation>
    <scope>NUCLEOTIDE SEQUENCE</scope>
    <source>
        <strain evidence="3">S2-20-1</strain>
    </source>
</reference>
<feature type="compositionally biased region" description="Low complexity" evidence="1">
    <location>
        <begin position="380"/>
        <end position="403"/>
    </location>
</feature>
<dbReference type="InterPro" id="IPR027417">
    <property type="entry name" value="P-loop_NTPase"/>
</dbReference>
<feature type="compositionally biased region" description="Polar residues" evidence="1">
    <location>
        <begin position="404"/>
        <end position="440"/>
    </location>
</feature>
<gene>
    <name evidence="3" type="ORF">KMZ29_06255</name>
</gene>